<feature type="compositionally biased region" description="Acidic residues" evidence="2">
    <location>
        <begin position="268"/>
        <end position="278"/>
    </location>
</feature>
<protein>
    <submittedName>
        <fullName evidence="3">Uncharacterized protein</fullName>
    </submittedName>
</protein>
<feature type="compositionally biased region" description="Basic and acidic residues" evidence="2">
    <location>
        <begin position="249"/>
        <end position="267"/>
    </location>
</feature>
<proteinExistence type="predicted"/>
<evidence type="ECO:0000256" key="2">
    <source>
        <dbReference type="SAM" id="MobiDB-lite"/>
    </source>
</evidence>
<feature type="compositionally biased region" description="Acidic residues" evidence="2">
    <location>
        <begin position="224"/>
        <end position="240"/>
    </location>
</feature>
<feature type="coiled-coil region" evidence="1">
    <location>
        <begin position="3"/>
        <end position="37"/>
    </location>
</feature>
<name>A0ABQ4K394_9BACI</name>
<organism evidence="3 4">
    <name type="scientific">Siminovitchia fordii</name>
    <dbReference type="NCBI Taxonomy" id="254759"/>
    <lineage>
        <taxon>Bacteria</taxon>
        <taxon>Bacillati</taxon>
        <taxon>Bacillota</taxon>
        <taxon>Bacilli</taxon>
        <taxon>Bacillales</taxon>
        <taxon>Bacillaceae</taxon>
        <taxon>Siminovitchia</taxon>
    </lineage>
</organism>
<accession>A0ABQ4K394</accession>
<dbReference type="EMBL" id="BOQT01000003">
    <property type="protein sequence ID" value="GIN20111.1"/>
    <property type="molecule type" value="Genomic_DNA"/>
</dbReference>
<feature type="region of interest" description="Disordered" evidence="2">
    <location>
        <begin position="217"/>
        <end position="278"/>
    </location>
</feature>
<reference evidence="3 4" key="1">
    <citation type="submission" date="2021-03" db="EMBL/GenBank/DDBJ databases">
        <title>Antimicrobial resistance genes in bacteria isolated from Japanese honey, and their potential for conferring macrolide and lincosamide resistance in the American foulbrood pathogen Paenibacillus larvae.</title>
        <authorList>
            <person name="Okamoto M."/>
            <person name="Kumagai M."/>
            <person name="Kanamori H."/>
            <person name="Takamatsu D."/>
        </authorList>
    </citation>
    <scope>NUCLEOTIDE SEQUENCE [LARGE SCALE GENOMIC DNA]</scope>
    <source>
        <strain evidence="3 4">J1TS3</strain>
    </source>
</reference>
<evidence type="ECO:0000256" key="1">
    <source>
        <dbReference type="SAM" id="Coils"/>
    </source>
</evidence>
<dbReference type="RefSeq" id="WP_018705745.1">
    <property type="nucleotide sequence ID" value="NZ_BOQT01000003.1"/>
</dbReference>
<evidence type="ECO:0000313" key="4">
    <source>
        <dbReference type="Proteomes" id="UP000680279"/>
    </source>
</evidence>
<comment type="caution">
    <text evidence="3">The sequence shown here is derived from an EMBL/GenBank/DDBJ whole genome shotgun (WGS) entry which is preliminary data.</text>
</comment>
<sequence>MPIKGLFNRNENNDEEIQKLTKRVQTLEQQVKKINSIDVHMNRLLKLESKWKKETISSQYDYNERNRIPKRSDKETTKKREAYITVDEHFLTQLSKFISETLAPIQSKVNSLDERLAVMEGHFAIMEGIIEENRQQTIELKDELEKLKKNSIPKKDEQSVVIREIKVDKILLDKYEQNNNFGSLGIKDLGGQLNIGATYGSSTLPTEIAEDLKADFESFKQENEDKEDAGDESSVEDSEESSWQSSEESNERFSEHQDAREQKRVIDDNDDFTEISIE</sequence>
<evidence type="ECO:0000313" key="3">
    <source>
        <dbReference type="EMBL" id="GIN20111.1"/>
    </source>
</evidence>
<keyword evidence="1" id="KW-0175">Coiled coil</keyword>
<dbReference type="Proteomes" id="UP000680279">
    <property type="component" value="Unassembled WGS sequence"/>
</dbReference>
<keyword evidence="4" id="KW-1185">Reference proteome</keyword>
<gene>
    <name evidence="3" type="ORF">J1TS3_12450</name>
</gene>